<reference evidence="1" key="1">
    <citation type="submission" date="2022-02" db="EMBL/GenBank/DDBJ databases">
        <title>Plant Genome Project.</title>
        <authorList>
            <person name="Zhang R.-G."/>
        </authorList>
    </citation>
    <scope>NUCLEOTIDE SEQUENCE</scope>
    <source>
        <strain evidence="1">AT1</strain>
    </source>
</reference>
<evidence type="ECO:0000313" key="1">
    <source>
        <dbReference type="EMBL" id="KAI8558961.1"/>
    </source>
</evidence>
<name>A0ACC0P1B5_RHOML</name>
<gene>
    <name evidence="1" type="ORF">RHMOL_Rhmol04G0137000</name>
</gene>
<dbReference type="EMBL" id="CM046391">
    <property type="protein sequence ID" value="KAI8558961.1"/>
    <property type="molecule type" value="Genomic_DNA"/>
</dbReference>
<accession>A0ACC0P1B5</accession>
<sequence length="732" mass="81764">MFVFGTKAPEQFVDRLIKWPSYCNHILQMSHLRSSHFERVAFIERAHERISSGHSESDGHNASMDLQHGSIQANAPNMERHLLVQLIAIIVQLSVQSLVGISRNYGQSHFDYTKARNELFDMFDSLHHESGKLSSESMGDGMLGDNMLFEYEADLATSKQLIDILQKYIHFDRASGIFGHPQLSKNKSVVLWLSAALLLCSGHESCFHFVNSGGMEQLTYIFIIHDMQNSHAITLMKQPHDVASLATHILHRLRFYELLPDTSLQYYLLASLSTSRRVTNATVDKLTSARFQLKTLMKMINSCAPLEDPSPLACTSRSLLLGETEGVLSYKSTCSLITSSNCWFSNWDIDSHLLVLLKCSNRVIEGEGILSFVSCTIIIYLTVSNGNAVDIFVDIASCLGAVILSLLFCRSGLIFLHHLELSTNVILALRGSVGLKKEEPLPLRYASFLISKGFLCQPEEIGMIVEKHLRVVEILIHCIECNINGLGFILTDADEMNYRSHCGRQALLALGHFPEAVSVLIAALQSIKELDPDTSNSGSPLNFIFKFWSNRKDAPTRLLEWVDASIVYHSKEATGLIRNLIEKPISENSYRAAVLRDSSVAPMTTAFRILAFISENSAVATALYDEGVVMVIHAVLIDFRLMLKSGHWTLDDTYSRPACWCSGCWGLVPDSPATLLGNEWERAKILSVIQGLYILILTSRVSSKKDEINCATAMVPYGRIQAILNRIGRLRF</sequence>
<evidence type="ECO:0000313" key="2">
    <source>
        <dbReference type="Proteomes" id="UP001062846"/>
    </source>
</evidence>
<comment type="caution">
    <text evidence="1">The sequence shown here is derived from an EMBL/GenBank/DDBJ whole genome shotgun (WGS) entry which is preliminary data.</text>
</comment>
<protein>
    <submittedName>
        <fullName evidence="1">Uncharacterized protein</fullName>
    </submittedName>
</protein>
<keyword evidence="2" id="KW-1185">Reference proteome</keyword>
<dbReference type="Proteomes" id="UP001062846">
    <property type="component" value="Chromosome 4"/>
</dbReference>
<organism evidence="1 2">
    <name type="scientific">Rhododendron molle</name>
    <name type="common">Chinese azalea</name>
    <name type="synonym">Azalea mollis</name>
    <dbReference type="NCBI Taxonomy" id="49168"/>
    <lineage>
        <taxon>Eukaryota</taxon>
        <taxon>Viridiplantae</taxon>
        <taxon>Streptophyta</taxon>
        <taxon>Embryophyta</taxon>
        <taxon>Tracheophyta</taxon>
        <taxon>Spermatophyta</taxon>
        <taxon>Magnoliopsida</taxon>
        <taxon>eudicotyledons</taxon>
        <taxon>Gunneridae</taxon>
        <taxon>Pentapetalae</taxon>
        <taxon>asterids</taxon>
        <taxon>Ericales</taxon>
        <taxon>Ericaceae</taxon>
        <taxon>Ericoideae</taxon>
        <taxon>Rhodoreae</taxon>
        <taxon>Rhododendron</taxon>
    </lineage>
</organism>
<proteinExistence type="predicted"/>